<evidence type="ECO:0000313" key="3">
    <source>
        <dbReference type="Proteomes" id="UP000598271"/>
    </source>
</evidence>
<protein>
    <submittedName>
        <fullName evidence="2">Uncharacterized protein</fullName>
    </submittedName>
</protein>
<name>A0A8J3D306_9BACT</name>
<feature type="transmembrane region" description="Helical" evidence="1">
    <location>
        <begin position="87"/>
        <end position="105"/>
    </location>
</feature>
<keyword evidence="1" id="KW-0472">Membrane</keyword>
<reference evidence="2 3" key="1">
    <citation type="journal article" date="2014" name="Int. J. Syst. Evol. Microbiol.">
        <title>Complete genome sequence of Corynebacterium casei LMG S-19264T (=DSM 44701T), isolated from a smear-ripened cheese.</title>
        <authorList>
            <consortium name="US DOE Joint Genome Institute (JGI-PGF)"/>
            <person name="Walter F."/>
            <person name="Albersmeier A."/>
            <person name="Kalinowski J."/>
            <person name="Ruckert C."/>
        </authorList>
    </citation>
    <scope>NUCLEOTIDE SEQUENCE [LARGE SCALE GENOMIC DNA]</scope>
    <source>
        <strain evidence="2 3">KCTC 12866</strain>
    </source>
</reference>
<dbReference type="AlphaFoldDB" id="A0A8J3D306"/>
<evidence type="ECO:0000313" key="2">
    <source>
        <dbReference type="EMBL" id="GHB73456.1"/>
    </source>
</evidence>
<feature type="transmembrane region" description="Helical" evidence="1">
    <location>
        <begin position="117"/>
        <end position="136"/>
    </location>
</feature>
<sequence length="140" mass="15405">MPELLTTIAYVGYLSFLLFYSRRVESSKPSPSEPAFFDRRLFLHVPLAILGGILVLLIAKEGYLIHVPYLAAVLSGVSLGWLEPRKGWLLSVLQAIVLLAGYFLLLDQFERKDLAAFSVYGSVGLVLIGGLLGGVLKRKL</sequence>
<dbReference type="EMBL" id="BMXF01000002">
    <property type="protein sequence ID" value="GHB73456.1"/>
    <property type="molecule type" value="Genomic_DNA"/>
</dbReference>
<organism evidence="2 3">
    <name type="scientific">Persicitalea jodogahamensis</name>
    <dbReference type="NCBI Taxonomy" id="402147"/>
    <lineage>
        <taxon>Bacteria</taxon>
        <taxon>Pseudomonadati</taxon>
        <taxon>Bacteroidota</taxon>
        <taxon>Cytophagia</taxon>
        <taxon>Cytophagales</taxon>
        <taxon>Spirosomataceae</taxon>
        <taxon>Persicitalea</taxon>
    </lineage>
</organism>
<accession>A0A8J3D306</accession>
<dbReference type="Proteomes" id="UP000598271">
    <property type="component" value="Unassembled WGS sequence"/>
</dbReference>
<feature type="transmembrane region" description="Helical" evidence="1">
    <location>
        <begin position="6"/>
        <end position="21"/>
    </location>
</feature>
<comment type="caution">
    <text evidence="2">The sequence shown here is derived from an EMBL/GenBank/DDBJ whole genome shotgun (WGS) entry which is preliminary data.</text>
</comment>
<gene>
    <name evidence="2" type="ORF">GCM10007390_29490</name>
</gene>
<feature type="transmembrane region" description="Helical" evidence="1">
    <location>
        <begin position="41"/>
        <end position="59"/>
    </location>
</feature>
<feature type="transmembrane region" description="Helical" evidence="1">
    <location>
        <begin position="65"/>
        <end position="82"/>
    </location>
</feature>
<proteinExistence type="predicted"/>
<keyword evidence="1" id="KW-1133">Transmembrane helix</keyword>
<dbReference type="RefSeq" id="WP_189565227.1">
    <property type="nucleotide sequence ID" value="NZ_BMXF01000002.1"/>
</dbReference>
<evidence type="ECO:0000256" key="1">
    <source>
        <dbReference type="SAM" id="Phobius"/>
    </source>
</evidence>
<keyword evidence="3" id="KW-1185">Reference proteome</keyword>
<keyword evidence="1" id="KW-0812">Transmembrane</keyword>